<keyword evidence="1" id="KW-0175">Coiled coil</keyword>
<evidence type="ECO:0000313" key="2">
    <source>
        <dbReference type="EMBL" id="KFB38171.1"/>
    </source>
</evidence>
<reference evidence="3" key="2">
    <citation type="submission" date="2020-05" db="UniProtKB">
        <authorList>
            <consortium name="EnsemblMetazoa"/>
        </authorList>
    </citation>
    <scope>IDENTIFICATION</scope>
</reference>
<reference evidence="2 4" key="1">
    <citation type="journal article" date="2014" name="BMC Genomics">
        <title>Genome sequence of Anopheles sinensis provides insight into genetics basis of mosquito competence for malaria parasites.</title>
        <authorList>
            <person name="Zhou D."/>
            <person name="Zhang D."/>
            <person name="Ding G."/>
            <person name="Shi L."/>
            <person name="Hou Q."/>
            <person name="Ye Y."/>
            <person name="Xu Y."/>
            <person name="Zhou H."/>
            <person name="Xiong C."/>
            <person name="Li S."/>
            <person name="Yu J."/>
            <person name="Hong S."/>
            <person name="Yu X."/>
            <person name="Zou P."/>
            <person name="Chen C."/>
            <person name="Chang X."/>
            <person name="Wang W."/>
            <person name="Lv Y."/>
            <person name="Sun Y."/>
            <person name="Ma L."/>
            <person name="Shen B."/>
            <person name="Zhu C."/>
        </authorList>
    </citation>
    <scope>NUCLEOTIDE SEQUENCE [LARGE SCALE GENOMIC DNA]</scope>
</reference>
<evidence type="ECO:0000256" key="1">
    <source>
        <dbReference type="SAM" id="Coils"/>
    </source>
</evidence>
<evidence type="ECO:0000313" key="4">
    <source>
        <dbReference type="Proteomes" id="UP000030765"/>
    </source>
</evidence>
<organism evidence="2">
    <name type="scientific">Anopheles sinensis</name>
    <name type="common">Mosquito</name>
    <dbReference type="NCBI Taxonomy" id="74873"/>
    <lineage>
        <taxon>Eukaryota</taxon>
        <taxon>Metazoa</taxon>
        <taxon>Ecdysozoa</taxon>
        <taxon>Arthropoda</taxon>
        <taxon>Hexapoda</taxon>
        <taxon>Insecta</taxon>
        <taxon>Pterygota</taxon>
        <taxon>Neoptera</taxon>
        <taxon>Endopterygota</taxon>
        <taxon>Diptera</taxon>
        <taxon>Nematocera</taxon>
        <taxon>Culicoidea</taxon>
        <taxon>Culicidae</taxon>
        <taxon>Anophelinae</taxon>
        <taxon>Anopheles</taxon>
    </lineage>
</organism>
<proteinExistence type="predicted"/>
<dbReference type="EMBL" id="KE524893">
    <property type="protein sequence ID" value="KFB38171.1"/>
    <property type="molecule type" value="Genomic_DNA"/>
</dbReference>
<evidence type="ECO:0000313" key="3">
    <source>
        <dbReference type="EnsemblMetazoa" id="ASIC005479-PA"/>
    </source>
</evidence>
<accession>A0A084VJM7</accession>
<protein>
    <submittedName>
        <fullName evidence="2 3">Cap-gly domain-containing linker protein 1</fullName>
    </submittedName>
</protein>
<dbReference type="AlphaFoldDB" id="A0A084VJM7"/>
<sequence>MEEPNADIVKLEEKLRLLELKKRIAELEATNDTPSKSPLSSTLTSLPLLTSISEEFAARSITSELQRIWNEERSAAAEAETIAERQRAAERIATMERNRIRRLGRNPERQAMIRAMDEDTRRDWRRRRTNYVRRIRSLTNRQHRVPRGVYVAEMARNVALLQHHEAVPRQREAAAAALREAELGLERARREQRNFRARARARQGPAQ</sequence>
<feature type="coiled-coil region" evidence="1">
    <location>
        <begin position="171"/>
        <end position="198"/>
    </location>
</feature>
<dbReference type="Proteomes" id="UP000030765">
    <property type="component" value="Unassembled WGS sequence"/>
</dbReference>
<name>A0A084VJM7_ANOSI</name>
<dbReference type="EnsemblMetazoa" id="ASIC005479-RA">
    <property type="protein sequence ID" value="ASIC005479-PA"/>
    <property type="gene ID" value="ASIC005479"/>
</dbReference>
<keyword evidence="4" id="KW-1185">Reference proteome</keyword>
<dbReference type="VEuPathDB" id="VectorBase:ASIC005479"/>
<gene>
    <name evidence="2" type="ORF">ZHAS_00005479</name>
</gene>
<dbReference type="EMBL" id="ATLV01013784">
    <property type="status" value="NOT_ANNOTATED_CDS"/>
    <property type="molecule type" value="Genomic_DNA"/>
</dbReference>